<name>A0A9X0WJ81_9GAMM</name>
<sequence>MIDWTFTPASLWTLVGVLLILSELALPGVIAVFFGLAALIVALLLFFNLPLDPPAQILLFGVLGAALLLLARNRLKPWFRGQVETGGVGSEVLPDGTRATAQADFERGVGVVLLNGVRWNAESSDPIRAGDPVWLSGRRGLVLLVRATPPTDSKT</sequence>
<protein>
    <recommendedName>
        <fullName evidence="6">NfeD-like C-terminal domain-containing protein</fullName>
    </recommendedName>
</protein>
<feature type="domain" description="NfeD-like C-terminal" evidence="6">
    <location>
        <begin position="96"/>
        <end position="146"/>
    </location>
</feature>
<evidence type="ECO:0000256" key="4">
    <source>
        <dbReference type="ARBA" id="ARBA00023136"/>
    </source>
</evidence>
<evidence type="ECO:0000256" key="3">
    <source>
        <dbReference type="ARBA" id="ARBA00022989"/>
    </source>
</evidence>
<dbReference type="EMBL" id="NRSD01000011">
    <property type="protein sequence ID" value="MBK1645294.1"/>
    <property type="molecule type" value="Genomic_DNA"/>
</dbReference>
<organism evidence="7 8">
    <name type="scientific">Thiocapsa imhoffii</name>
    <dbReference type="NCBI Taxonomy" id="382777"/>
    <lineage>
        <taxon>Bacteria</taxon>
        <taxon>Pseudomonadati</taxon>
        <taxon>Pseudomonadota</taxon>
        <taxon>Gammaproteobacteria</taxon>
        <taxon>Chromatiales</taxon>
        <taxon>Chromatiaceae</taxon>
        <taxon>Thiocapsa</taxon>
    </lineage>
</organism>
<evidence type="ECO:0000256" key="1">
    <source>
        <dbReference type="ARBA" id="ARBA00004141"/>
    </source>
</evidence>
<keyword evidence="3 5" id="KW-1133">Transmembrane helix</keyword>
<dbReference type="GO" id="GO:0005886">
    <property type="term" value="C:plasma membrane"/>
    <property type="evidence" value="ECO:0007669"/>
    <property type="project" value="TreeGrafter"/>
</dbReference>
<reference evidence="7 8" key="1">
    <citation type="journal article" date="2020" name="Microorganisms">
        <title>Osmotic Adaptation and Compatible Solute Biosynthesis of Phototrophic Bacteria as Revealed from Genome Analyses.</title>
        <authorList>
            <person name="Imhoff J.F."/>
            <person name="Rahn T."/>
            <person name="Kunzel S."/>
            <person name="Keller A."/>
            <person name="Neulinger S.C."/>
        </authorList>
    </citation>
    <scope>NUCLEOTIDE SEQUENCE [LARGE SCALE GENOMIC DNA]</scope>
    <source>
        <strain evidence="7 8">DSM 21303</strain>
    </source>
</reference>
<dbReference type="Gene3D" id="2.40.50.140">
    <property type="entry name" value="Nucleic acid-binding proteins"/>
    <property type="match status" value="1"/>
</dbReference>
<dbReference type="SUPFAM" id="SSF141322">
    <property type="entry name" value="NfeD domain-like"/>
    <property type="match status" value="1"/>
</dbReference>
<evidence type="ECO:0000256" key="2">
    <source>
        <dbReference type="ARBA" id="ARBA00022692"/>
    </source>
</evidence>
<dbReference type="InterPro" id="IPR052165">
    <property type="entry name" value="Membrane_assoc_protease"/>
</dbReference>
<feature type="transmembrane region" description="Helical" evidence="5">
    <location>
        <begin position="29"/>
        <end position="49"/>
    </location>
</feature>
<proteinExistence type="predicted"/>
<feature type="transmembrane region" description="Helical" evidence="5">
    <location>
        <begin position="55"/>
        <end position="71"/>
    </location>
</feature>
<dbReference type="AlphaFoldDB" id="A0A9X0WJ81"/>
<dbReference type="InterPro" id="IPR002810">
    <property type="entry name" value="NfeD-like_C"/>
</dbReference>
<keyword evidence="2 5" id="KW-0812">Transmembrane</keyword>
<evidence type="ECO:0000313" key="8">
    <source>
        <dbReference type="Proteomes" id="UP001138802"/>
    </source>
</evidence>
<dbReference type="PANTHER" id="PTHR33507">
    <property type="entry name" value="INNER MEMBRANE PROTEIN YBBJ"/>
    <property type="match status" value="1"/>
</dbReference>
<evidence type="ECO:0000259" key="6">
    <source>
        <dbReference type="Pfam" id="PF01957"/>
    </source>
</evidence>
<keyword evidence="8" id="KW-1185">Reference proteome</keyword>
<dbReference type="Pfam" id="PF01957">
    <property type="entry name" value="NfeD"/>
    <property type="match status" value="1"/>
</dbReference>
<dbReference type="Proteomes" id="UP001138802">
    <property type="component" value="Unassembled WGS sequence"/>
</dbReference>
<evidence type="ECO:0000256" key="5">
    <source>
        <dbReference type="SAM" id="Phobius"/>
    </source>
</evidence>
<accession>A0A9X0WJ81</accession>
<comment type="subcellular location">
    <subcellularLocation>
        <location evidence="1">Membrane</location>
        <topology evidence="1">Multi-pass membrane protein</topology>
    </subcellularLocation>
</comment>
<gene>
    <name evidence="7" type="ORF">CKO25_11715</name>
</gene>
<comment type="caution">
    <text evidence="7">The sequence shown here is derived from an EMBL/GenBank/DDBJ whole genome shotgun (WGS) entry which is preliminary data.</text>
</comment>
<evidence type="ECO:0000313" key="7">
    <source>
        <dbReference type="EMBL" id="MBK1645294.1"/>
    </source>
</evidence>
<dbReference type="InterPro" id="IPR012340">
    <property type="entry name" value="NA-bd_OB-fold"/>
</dbReference>
<feature type="transmembrane region" description="Helical" evidence="5">
    <location>
        <begin position="6"/>
        <end position="22"/>
    </location>
</feature>
<dbReference type="PANTHER" id="PTHR33507:SF3">
    <property type="entry name" value="INNER MEMBRANE PROTEIN YBBJ"/>
    <property type="match status" value="1"/>
</dbReference>
<keyword evidence="4 5" id="KW-0472">Membrane</keyword>